<dbReference type="AlphaFoldDB" id="A0A0A9I3A5"/>
<proteinExistence type="predicted"/>
<protein>
    <submittedName>
        <fullName evidence="1">Uncharacterized protein</fullName>
    </submittedName>
</protein>
<organism evidence="1">
    <name type="scientific">Arundo donax</name>
    <name type="common">Giant reed</name>
    <name type="synonym">Donax arundinaceus</name>
    <dbReference type="NCBI Taxonomy" id="35708"/>
    <lineage>
        <taxon>Eukaryota</taxon>
        <taxon>Viridiplantae</taxon>
        <taxon>Streptophyta</taxon>
        <taxon>Embryophyta</taxon>
        <taxon>Tracheophyta</taxon>
        <taxon>Spermatophyta</taxon>
        <taxon>Magnoliopsida</taxon>
        <taxon>Liliopsida</taxon>
        <taxon>Poales</taxon>
        <taxon>Poaceae</taxon>
        <taxon>PACMAD clade</taxon>
        <taxon>Arundinoideae</taxon>
        <taxon>Arundineae</taxon>
        <taxon>Arundo</taxon>
    </lineage>
</organism>
<reference evidence="1" key="1">
    <citation type="submission" date="2014-09" db="EMBL/GenBank/DDBJ databases">
        <authorList>
            <person name="Magalhaes I.L.F."/>
            <person name="Oliveira U."/>
            <person name="Santos F.R."/>
            <person name="Vidigal T.H.D.A."/>
            <person name="Brescovit A.D."/>
            <person name="Santos A.J."/>
        </authorList>
    </citation>
    <scope>NUCLEOTIDE SEQUENCE</scope>
    <source>
        <tissue evidence="1">Shoot tissue taken approximately 20 cm above the soil surface</tissue>
    </source>
</reference>
<sequence length="41" mass="4723">MVAGFSDWRSHIHATPFGFSDRRSWLSSAVSASASWYRYLE</sequence>
<dbReference type="EMBL" id="GBRH01158273">
    <property type="protein sequence ID" value="JAE39623.1"/>
    <property type="molecule type" value="Transcribed_RNA"/>
</dbReference>
<accession>A0A0A9I3A5</accession>
<evidence type="ECO:0000313" key="1">
    <source>
        <dbReference type="EMBL" id="JAE39623.1"/>
    </source>
</evidence>
<name>A0A0A9I3A5_ARUDO</name>
<reference evidence="1" key="2">
    <citation type="journal article" date="2015" name="Data Brief">
        <title>Shoot transcriptome of the giant reed, Arundo donax.</title>
        <authorList>
            <person name="Barrero R.A."/>
            <person name="Guerrero F.D."/>
            <person name="Moolhuijzen P."/>
            <person name="Goolsby J.A."/>
            <person name="Tidwell J."/>
            <person name="Bellgard S.E."/>
            <person name="Bellgard M.I."/>
        </authorList>
    </citation>
    <scope>NUCLEOTIDE SEQUENCE</scope>
    <source>
        <tissue evidence="1">Shoot tissue taken approximately 20 cm above the soil surface</tissue>
    </source>
</reference>